<gene>
    <name evidence="1" type="ORF">RV045_00440</name>
</gene>
<evidence type="ECO:0000313" key="1">
    <source>
        <dbReference type="EMBL" id="MEJ7136898.1"/>
    </source>
</evidence>
<evidence type="ECO:0000313" key="2">
    <source>
        <dbReference type="Proteomes" id="UP001364695"/>
    </source>
</evidence>
<sequence>MDDLVRAALRKWPNVPACYGWLALDARGDWWMRDDATQARGPFPAAKGSRIQHDKLLGFIARNYAVDSSGAWFFQNGPQRVYVTLEAAPRVWRLGQNGDQKGHVLSHLTLNLGRHPGLDDAPVNALSTVLDEDGRLYAQLAFAQEESAWGVVHPQDLWTASQWLEQGVWPQPQEMSLAALAQHAGFVRAPQPGRVPLTG</sequence>
<dbReference type="Proteomes" id="UP001364695">
    <property type="component" value="Unassembled WGS sequence"/>
</dbReference>
<accession>A0ACC6NY64</accession>
<protein>
    <submittedName>
        <fullName evidence="1">DUF2946 family protein</fullName>
    </submittedName>
</protein>
<dbReference type="EMBL" id="JAWDIE010000001">
    <property type="protein sequence ID" value="MEJ7136898.1"/>
    <property type="molecule type" value="Genomic_DNA"/>
</dbReference>
<keyword evidence="2" id="KW-1185">Reference proteome</keyword>
<name>A0ACC6NY64_9BURK</name>
<proteinExistence type="predicted"/>
<comment type="caution">
    <text evidence="1">The sequence shown here is derived from an EMBL/GenBank/DDBJ whole genome shotgun (WGS) entry which is preliminary data.</text>
</comment>
<reference evidence="1" key="1">
    <citation type="submission" date="2023-10" db="EMBL/GenBank/DDBJ databases">
        <title>Amphibacter perezi, gen. nov., sp. nov. a novel taxa of the family Comamonadaceae, class Betaproteobacteria isolated from the skin microbiota of Pelophylax perezi from different populations.</title>
        <authorList>
            <person name="Costa S."/>
            <person name="Proenca D.N."/>
            <person name="Lopes I."/>
            <person name="Morais P.V."/>
        </authorList>
    </citation>
    <scope>NUCLEOTIDE SEQUENCE</scope>
    <source>
        <strain evidence="1">SL12-8</strain>
    </source>
</reference>
<organism evidence="1 2">
    <name type="scientific">Amphibiibacter pelophylacis</name>
    <dbReference type="NCBI Taxonomy" id="1799477"/>
    <lineage>
        <taxon>Bacteria</taxon>
        <taxon>Pseudomonadati</taxon>
        <taxon>Pseudomonadota</taxon>
        <taxon>Betaproteobacteria</taxon>
        <taxon>Burkholderiales</taxon>
        <taxon>Sphaerotilaceae</taxon>
        <taxon>Amphibiibacter</taxon>
    </lineage>
</organism>